<evidence type="ECO:0000313" key="3">
    <source>
        <dbReference type="Proteomes" id="UP001056425"/>
    </source>
</evidence>
<feature type="transmembrane region" description="Helical" evidence="1">
    <location>
        <begin position="272"/>
        <end position="294"/>
    </location>
</feature>
<accession>A0A9E7MBQ8</accession>
<protein>
    <submittedName>
        <fullName evidence="2">Oligosaccharide repeat unit polymerase family protein</fullName>
    </submittedName>
</protein>
<proteinExistence type="predicted"/>
<feature type="transmembrane region" description="Helical" evidence="1">
    <location>
        <begin position="314"/>
        <end position="338"/>
    </location>
</feature>
<name>A0A9E7MBQ8_9EURY</name>
<dbReference type="GeneID" id="72777574"/>
<feature type="transmembrane region" description="Helical" evidence="1">
    <location>
        <begin position="201"/>
        <end position="219"/>
    </location>
</feature>
<sequence>MKALKLFSLAFFTHLLLMVYANTFLSEKLYAAEFPFHKILIAIFISLAFFGVLVFGYLKPIKLPKSVYWLMLFILSFALPGYGQLAVLIMFFLSKEHNVFEKYAKFVLLGSILSIISLYAIEGIPLFHWELRFKLVKPLVLFAFLGGISLTYCTLNWKLKTLVFVLFEILFFVGTFRSLMLLAFLFYFLPYYYDNKLSFERILIALPVFLFVIYLSGNLEGLLTRMGFTFLVFHNIVSVSLPFGFFHGKLLLHSDPRWRIAFMFTLNGRYTYSLFGQPIADFGIFGALEAYLLGTLLRFSEKNKTTASVVLATLIYALESGIDAFLLSVLLLFGGVYYKYSSKG</sequence>
<keyword evidence="1" id="KW-1133">Transmembrane helix</keyword>
<feature type="transmembrane region" description="Helical" evidence="1">
    <location>
        <begin position="139"/>
        <end position="157"/>
    </location>
</feature>
<feature type="transmembrane region" description="Helical" evidence="1">
    <location>
        <begin position="37"/>
        <end position="58"/>
    </location>
</feature>
<gene>
    <name evidence="2" type="ORF">K1720_04475</name>
</gene>
<reference evidence="2 3" key="1">
    <citation type="submission" date="2021-08" db="EMBL/GenBank/DDBJ databases">
        <title>Thermococcus onnuriiensis IOH2.</title>
        <authorList>
            <person name="Park Y.-J."/>
        </authorList>
    </citation>
    <scope>NUCLEOTIDE SEQUENCE [LARGE SCALE GENOMIC DNA]</scope>
    <source>
        <strain evidence="2 3">IOH2</strain>
    </source>
</reference>
<evidence type="ECO:0000256" key="1">
    <source>
        <dbReference type="SAM" id="Phobius"/>
    </source>
</evidence>
<dbReference type="InterPro" id="IPR002760">
    <property type="entry name" value="O_anti_polymase"/>
</dbReference>
<keyword evidence="1" id="KW-0812">Transmembrane</keyword>
<dbReference type="RefSeq" id="WP_251950256.1">
    <property type="nucleotide sequence ID" value="NZ_CP080572.1"/>
</dbReference>
<feature type="transmembrane region" description="Helical" evidence="1">
    <location>
        <begin position="106"/>
        <end position="127"/>
    </location>
</feature>
<keyword evidence="1" id="KW-0472">Membrane</keyword>
<dbReference type="EMBL" id="CP080572">
    <property type="protein sequence ID" value="USH00696.1"/>
    <property type="molecule type" value="Genomic_DNA"/>
</dbReference>
<feature type="transmembrane region" description="Helical" evidence="1">
    <location>
        <begin position="163"/>
        <end position="189"/>
    </location>
</feature>
<dbReference type="Proteomes" id="UP001056425">
    <property type="component" value="Chromosome"/>
</dbReference>
<evidence type="ECO:0000313" key="2">
    <source>
        <dbReference type="EMBL" id="USH00696.1"/>
    </source>
</evidence>
<keyword evidence="3" id="KW-1185">Reference proteome</keyword>
<feature type="transmembrane region" description="Helical" evidence="1">
    <location>
        <begin position="70"/>
        <end position="94"/>
    </location>
</feature>
<dbReference type="Pfam" id="PF01901">
    <property type="entry name" value="O_anti_polymase"/>
    <property type="match status" value="1"/>
</dbReference>
<organism evidence="2 3">
    <name type="scientific">Thermococcus argininiproducens</name>
    <dbReference type="NCBI Taxonomy" id="2866384"/>
    <lineage>
        <taxon>Archaea</taxon>
        <taxon>Methanobacteriati</taxon>
        <taxon>Methanobacteriota</taxon>
        <taxon>Thermococci</taxon>
        <taxon>Thermococcales</taxon>
        <taxon>Thermococcaceae</taxon>
        <taxon>Thermococcus</taxon>
    </lineage>
</organism>
<feature type="transmembrane region" description="Helical" evidence="1">
    <location>
        <begin position="231"/>
        <end position="252"/>
    </location>
</feature>
<dbReference type="KEGG" id="thei:K1720_04475"/>
<dbReference type="AlphaFoldDB" id="A0A9E7MBQ8"/>